<dbReference type="Gene3D" id="3.40.710.10">
    <property type="entry name" value="DD-peptidase/beta-lactamase superfamily"/>
    <property type="match status" value="1"/>
</dbReference>
<dbReference type="Proteomes" id="UP001501822">
    <property type="component" value="Unassembled WGS sequence"/>
</dbReference>
<keyword evidence="3" id="KW-0378">Hydrolase</keyword>
<accession>A0ABN0XRY8</accession>
<dbReference type="PANTHER" id="PTHR46825">
    <property type="entry name" value="D-ALANYL-D-ALANINE-CARBOXYPEPTIDASE/ENDOPEPTIDASE AMPH"/>
    <property type="match status" value="1"/>
</dbReference>
<dbReference type="GO" id="GO:0016787">
    <property type="term" value="F:hydrolase activity"/>
    <property type="evidence" value="ECO:0007669"/>
    <property type="project" value="UniProtKB-KW"/>
</dbReference>
<organism evidence="3 4">
    <name type="scientific">Actinoallomurus spadix</name>
    <dbReference type="NCBI Taxonomy" id="79912"/>
    <lineage>
        <taxon>Bacteria</taxon>
        <taxon>Bacillati</taxon>
        <taxon>Actinomycetota</taxon>
        <taxon>Actinomycetes</taxon>
        <taxon>Streptosporangiales</taxon>
        <taxon>Thermomonosporaceae</taxon>
        <taxon>Actinoallomurus</taxon>
    </lineage>
</organism>
<proteinExistence type="predicted"/>
<dbReference type="EMBL" id="BAAABM010000070">
    <property type="protein sequence ID" value="GAA0370831.1"/>
    <property type="molecule type" value="Genomic_DNA"/>
</dbReference>
<name>A0ABN0XRY8_9ACTN</name>
<dbReference type="RefSeq" id="WP_252808506.1">
    <property type="nucleotide sequence ID" value="NZ_BAAABM010000070.1"/>
</dbReference>
<dbReference type="InterPro" id="IPR050491">
    <property type="entry name" value="AmpC-like"/>
</dbReference>
<dbReference type="SUPFAM" id="SSF56601">
    <property type="entry name" value="beta-lactamase/transpeptidase-like"/>
    <property type="match status" value="1"/>
</dbReference>
<comment type="caution">
    <text evidence="3">The sequence shown here is derived from an EMBL/GenBank/DDBJ whole genome shotgun (WGS) entry which is preliminary data.</text>
</comment>
<evidence type="ECO:0000313" key="4">
    <source>
        <dbReference type="Proteomes" id="UP001501822"/>
    </source>
</evidence>
<evidence type="ECO:0000256" key="1">
    <source>
        <dbReference type="SAM" id="SignalP"/>
    </source>
</evidence>
<protein>
    <submittedName>
        <fullName evidence="3">Serine hydrolase domain-containing protein</fullName>
    </submittedName>
</protein>
<evidence type="ECO:0000259" key="2">
    <source>
        <dbReference type="Pfam" id="PF00144"/>
    </source>
</evidence>
<feature type="signal peptide" evidence="1">
    <location>
        <begin position="1"/>
        <end position="35"/>
    </location>
</feature>
<evidence type="ECO:0000313" key="3">
    <source>
        <dbReference type="EMBL" id="GAA0370831.1"/>
    </source>
</evidence>
<feature type="domain" description="Beta-lactamase-related" evidence="2">
    <location>
        <begin position="46"/>
        <end position="380"/>
    </location>
</feature>
<feature type="chain" id="PRO_5045275333" evidence="1">
    <location>
        <begin position="36"/>
        <end position="385"/>
    </location>
</feature>
<dbReference type="InterPro" id="IPR012338">
    <property type="entry name" value="Beta-lactam/transpept-like"/>
</dbReference>
<dbReference type="PANTHER" id="PTHR46825:SF7">
    <property type="entry name" value="D-ALANYL-D-ALANINE CARBOXYPEPTIDASE"/>
    <property type="match status" value="1"/>
</dbReference>
<dbReference type="InterPro" id="IPR001466">
    <property type="entry name" value="Beta-lactam-related"/>
</dbReference>
<keyword evidence="1" id="KW-0732">Signal</keyword>
<reference evidence="3 4" key="1">
    <citation type="journal article" date="2019" name="Int. J. Syst. Evol. Microbiol.">
        <title>The Global Catalogue of Microorganisms (GCM) 10K type strain sequencing project: providing services to taxonomists for standard genome sequencing and annotation.</title>
        <authorList>
            <consortium name="The Broad Institute Genomics Platform"/>
            <consortium name="The Broad Institute Genome Sequencing Center for Infectious Disease"/>
            <person name="Wu L."/>
            <person name="Ma J."/>
        </authorList>
    </citation>
    <scope>NUCLEOTIDE SEQUENCE [LARGE SCALE GENOMIC DNA]</scope>
    <source>
        <strain evidence="3 4">JCM 3146</strain>
    </source>
</reference>
<gene>
    <name evidence="3" type="ORF">GCM10010151_70910</name>
</gene>
<sequence length="385" mass="41464">MSEQRFRKGRRLTGIVTLSCLGLLGGLVAPSGALAARTTRSGDAVQQHLTRLVRDDGFPAALASVRDRDGRFHDYTAGVGDLKTRAGVPADGYVRIGSNTKTFTAVVVLQLAGEGRIRLDEPIETYLPNLVRGDGIDGRHITVRQLLQHTSGLPSYTNIMAKGILPFRHRYFEPRELLDLALAQKSEFAPGTKWAYSNTNYVVAGLLAEKVTGRPINEEITRRVIDRIGLRHTYFPAVGDQTIRDPHLHGYHHDDPKAPLTDVTEMDPSMGWAAGELISTPSDVDRFFTALLAGRLLAPAQLKEMRTTVPAPDFGTGVRYGLGLTSTPLSCGGLVWGHGGDIDGFATVNGATEDGRAATIAVTELPAGASQQSHLDAALDTALCH</sequence>
<dbReference type="Pfam" id="PF00144">
    <property type="entry name" value="Beta-lactamase"/>
    <property type="match status" value="1"/>
</dbReference>
<keyword evidence="4" id="KW-1185">Reference proteome</keyword>